<dbReference type="Gene3D" id="1.10.10.10">
    <property type="entry name" value="Winged helix-like DNA-binding domain superfamily/Winged helix DNA-binding domain"/>
    <property type="match status" value="1"/>
</dbReference>
<evidence type="ECO:0000259" key="3">
    <source>
        <dbReference type="Pfam" id="PF05043"/>
    </source>
</evidence>
<sequence length="499" mass="58805">MDFRVFFDRKTKIQFSILLFLIEKGAPVRKDELKEVGNISSFILEHSLEELTDLMSEMQMKMKILYQEETNTYSIKKYSQAELETLYYYFVKRSLFYKLILYLYHNSRYTIPILCQELCISEATVYRNIVHANQLLEEFGLVIKNGKIHGDDLQLCHFFFQFFWNSFSLSELEQLVSDYEILCFTDLLEKKLSMKMTRTTKIRICLWCRMLKVNALRKNQLSKTVFNLLEVFRLDPMFQRVKECYFLSLSYSAIFGTDYTAACIYLFLSASFPYAMQVRYELNEKGWPTYLDDVIQINEMVLKKIHTVFSTANTEPIKSHDFYSLYLLSQTHTAILYLKGKIIDYNSEFFFKHLPQNSIEIANHPFIETIVQSVEKDIEKKLDHTDRLYLSWVYSYVAMQVIQNNHEPISIGVHLSKTPLLTVIYIDQLKQIYGSLGNILIDIASASNHYDILIADDTLSTYDFSFDQFFCIQDITQTSQYSLQEILNATKRKETPCEL</sequence>
<reference evidence="4 5" key="1">
    <citation type="submission" date="2020-02" db="EMBL/GenBank/DDBJ databases">
        <title>Characterization of vanA genotype vancomycin-resistant Enterococcus saigonensis VE80.</title>
        <authorList>
            <person name="Harada T."/>
            <person name="Motooka D."/>
            <person name="Nakamura S."/>
            <person name="Yamamoto Y."/>
            <person name="Kawahara R."/>
            <person name="Kawatsu K."/>
        </authorList>
    </citation>
    <scope>NUCLEOTIDE SEQUENCE [LARGE SCALE GENOMIC DNA]</scope>
    <source>
        <strain evidence="4 5">VE80</strain>
    </source>
</reference>
<dbReference type="AlphaFoldDB" id="A0A679ILU8"/>
<gene>
    <name evidence="4" type="ORF">EsVE80_17790</name>
</gene>
<proteinExistence type="predicted"/>
<keyword evidence="2" id="KW-0804">Transcription</keyword>
<dbReference type="KEGG" id="esg:EsVE80_17790"/>
<protein>
    <recommendedName>
        <fullName evidence="3">Mga helix-turn-helix domain-containing protein</fullName>
    </recommendedName>
</protein>
<organism evidence="4 5">
    <name type="scientific">Enterococcus saigonensis</name>
    <dbReference type="NCBI Taxonomy" id="1805431"/>
    <lineage>
        <taxon>Bacteria</taxon>
        <taxon>Bacillati</taxon>
        <taxon>Bacillota</taxon>
        <taxon>Bacilli</taxon>
        <taxon>Lactobacillales</taxon>
        <taxon>Enterococcaceae</taxon>
        <taxon>Enterococcus</taxon>
    </lineage>
</organism>
<dbReference type="PANTHER" id="PTHR30185">
    <property type="entry name" value="CRYPTIC BETA-GLUCOSIDE BGL OPERON ANTITERMINATOR"/>
    <property type="match status" value="1"/>
</dbReference>
<dbReference type="InterPro" id="IPR036388">
    <property type="entry name" value="WH-like_DNA-bd_sf"/>
</dbReference>
<evidence type="ECO:0000256" key="1">
    <source>
        <dbReference type="ARBA" id="ARBA00023015"/>
    </source>
</evidence>
<evidence type="ECO:0000313" key="4">
    <source>
        <dbReference type="EMBL" id="BCA86256.1"/>
    </source>
</evidence>
<keyword evidence="5" id="KW-1185">Reference proteome</keyword>
<dbReference type="InterPro" id="IPR050661">
    <property type="entry name" value="BglG_antiterminators"/>
</dbReference>
<accession>A0A679ILU8</accession>
<evidence type="ECO:0000256" key="2">
    <source>
        <dbReference type="ARBA" id="ARBA00023163"/>
    </source>
</evidence>
<name>A0A679ILU8_9ENTE</name>
<dbReference type="Pfam" id="PF05043">
    <property type="entry name" value="Mga"/>
    <property type="match status" value="1"/>
</dbReference>
<dbReference type="InterPro" id="IPR007737">
    <property type="entry name" value="Mga_HTH"/>
</dbReference>
<feature type="domain" description="Mga helix-turn-helix" evidence="3">
    <location>
        <begin position="81"/>
        <end position="163"/>
    </location>
</feature>
<dbReference type="EMBL" id="AP022822">
    <property type="protein sequence ID" value="BCA86256.1"/>
    <property type="molecule type" value="Genomic_DNA"/>
</dbReference>
<keyword evidence="1" id="KW-0805">Transcription regulation</keyword>
<dbReference type="Proteomes" id="UP000502998">
    <property type="component" value="Chromosome"/>
</dbReference>
<evidence type="ECO:0000313" key="5">
    <source>
        <dbReference type="Proteomes" id="UP000502998"/>
    </source>
</evidence>
<dbReference type="RefSeq" id="WP_173103431.1">
    <property type="nucleotide sequence ID" value="NZ_AP022822.1"/>
</dbReference>
<dbReference type="PANTHER" id="PTHR30185:SF18">
    <property type="entry name" value="TRANSCRIPTIONAL REGULATOR MTLR"/>
    <property type="match status" value="1"/>
</dbReference>